<dbReference type="SMART" id="SM00662">
    <property type="entry name" value="RPOLD"/>
    <property type="match status" value="1"/>
</dbReference>
<dbReference type="InterPro" id="IPR001514">
    <property type="entry name" value="DNA-dir_RNA_pol_30-40kDasu_CS"/>
</dbReference>
<dbReference type="PROSITE" id="PS00446">
    <property type="entry name" value="RNA_POL_D_30KD"/>
    <property type="match status" value="1"/>
</dbReference>
<dbReference type="GO" id="GO:0003677">
    <property type="term" value="F:DNA binding"/>
    <property type="evidence" value="ECO:0007669"/>
    <property type="project" value="InterPro"/>
</dbReference>
<dbReference type="NCBIfam" id="NF001988">
    <property type="entry name" value="PRK00783.1"/>
    <property type="match status" value="1"/>
</dbReference>
<gene>
    <name evidence="8" type="ORF">M0812_23860</name>
</gene>
<dbReference type="AlphaFoldDB" id="A0AAV7YFA1"/>
<evidence type="ECO:0000256" key="2">
    <source>
        <dbReference type="ARBA" id="ARBA00022478"/>
    </source>
</evidence>
<dbReference type="SUPFAM" id="SSF56553">
    <property type="entry name" value="Insert subdomain of RNA polymerase alpha subunit"/>
    <property type="match status" value="1"/>
</dbReference>
<dbReference type="InterPro" id="IPR011263">
    <property type="entry name" value="DNA-dir_RNA_pol_RpoA/D/Rpb3"/>
</dbReference>
<evidence type="ECO:0000256" key="1">
    <source>
        <dbReference type="ARBA" id="ARBA00004123"/>
    </source>
</evidence>
<dbReference type="HAMAP" id="MF_00320">
    <property type="entry name" value="RNApol_arch_Rpo3"/>
    <property type="match status" value="1"/>
</dbReference>
<dbReference type="Gene3D" id="3.30.70.20">
    <property type="match status" value="1"/>
</dbReference>
<evidence type="ECO:0000259" key="7">
    <source>
        <dbReference type="SMART" id="SM00662"/>
    </source>
</evidence>
<dbReference type="GO" id="GO:0003899">
    <property type="term" value="F:DNA-directed RNA polymerase activity"/>
    <property type="evidence" value="ECO:0007669"/>
    <property type="project" value="InterPro"/>
</dbReference>
<sequence length="296" mass="33367">MELETEFSNDPKIKITNVTRNSLNFELSGVDISFANSLRRVMISEVPTMAIDLVEIEENTSVINDEFLAHRLGLIPLTVLNNANFVTTRDCSCKQGCEKCQAELTLHVVNTEEKTIHVTSRELQSTNNDVVPYKDEEDETGSGILIAKLGPNQAIKLKCIARKGFGKEHAKWSPVCVATFRYGPTIKMNTNLMDTLLEEDKETFVDSCPTKVFKYQEISNQVEIEEPRQCMFCELCIRKAEDLGYNDLLTIEPDTSRFYFSVESTGSLVPSEIVLTAFKVLDHKLSNVSDNLTSYK</sequence>
<dbReference type="Gene3D" id="3.30.1360.10">
    <property type="entry name" value="RNA polymerase, RBP11-like subunit"/>
    <property type="match status" value="1"/>
</dbReference>
<dbReference type="PANTHER" id="PTHR11800:SF2">
    <property type="entry name" value="DNA-DIRECTED RNA POLYMERASE II SUBUNIT RPB3"/>
    <property type="match status" value="1"/>
</dbReference>
<keyword evidence="3" id="KW-0804">Transcription</keyword>
<evidence type="ECO:0000256" key="6">
    <source>
        <dbReference type="ARBA" id="ARBA00072506"/>
    </source>
</evidence>
<evidence type="ECO:0000256" key="5">
    <source>
        <dbReference type="ARBA" id="ARBA00025804"/>
    </source>
</evidence>
<proteinExistence type="inferred from homology"/>
<comment type="similarity">
    <text evidence="5">Belongs to the archaeal Rpo3/eukaryotic RPB3 RNA polymerase subunit family.</text>
</comment>
<accession>A0AAV7YFA1</accession>
<dbReference type="Pfam" id="PF01193">
    <property type="entry name" value="RNA_pol_L"/>
    <property type="match status" value="1"/>
</dbReference>
<dbReference type="InterPro" id="IPR022842">
    <property type="entry name" value="RNAP_Rpo3/Rpb3/RPAC1"/>
</dbReference>
<dbReference type="InterPro" id="IPR036603">
    <property type="entry name" value="RBP11-like"/>
</dbReference>
<dbReference type="InterPro" id="IPR036643">
    <property type="entry name" value="RNApol_insert_sf"/>
</dbReference>
<dbReference type="Proteomes" id="UP001146793">
    <property type="component" value="Unassembled WGS sequence"/>
</dbReference>
<evidence type="ECO:0000256" key="3">
    <source>
        <dbReference type="ARBA" id="ARBA00023163"/>
    </source>
</evidence>
<dbReference type="GO" id="GO:0005665">
    <property type="term" value="C:RNA polymerase II, core complex"/>
    <property type="evidence" value="ECO:0007669"/>
    <property type="project" value="TreeGrafter"/>
</dbReference>
<evidence type="ECO:0000313" key="8">
    <source>
        <dbReference type="EMBL" id="KAJ3428536.1"/>
    </source>
</evidence>
<dbReference type="FunFam" id="2.170.120.12:FF:000002">
    <property type="entry name" value="DNA-directed RNA polymerase II subunit RPB3"/>
    <property type="match status" value="1"/>
</dbReference>
<dbReference type="SUPFAM" id="SSF55257">
    <property type="entry name" value="RBP11-like subunits of RNA polymerase"/>
    <property type="match status" value="1"/>
</dbReference>
<evidence type="ECO:0000313" key="9">
    <source>
        <dbReference type="Proteomes" id="UP001146793"/>
    </source>
</evidence>
<keyword evidence="2 8" id="KW-0240">DNA-directed RNA polymerase</keyword>
<feature type="domain" description="DNA-directed RNA polymerase RpoA/D/Rpb3-type" evidence="7">
    <location>
        <begin position="22"/>
        <end position="291"/>
    </location>
</feature>
<comment type="subcellular location">
    <subcellularLocation>
        <location evidence="1">Nucleus</location>
    </subcellularLocation>
</comment>
<comment type="caution">
    <text evidence="8">The sequence shown here is derived from an EMBL/GenBank/DDBJ whole genome shotgun (WGS) entry which is preliminary data.</text>
</comment>
<dbReference type="Gene3D" id="2.170.120.12">
    <property type="entry name" value="DNA-directed RNA polymerase, insert domain"/>
    <property type="match status" value="1"/>
</dbReference>
<reference evidence="8" key="1">
    <citation type="submission" date="2022-08" db="EMBL/GenBank/DDBJ databases">
        <title>Novel sulphate-reducing endosymbionts in the free-living metamonad Anaeramoeba.</title>
        <authorList>
            <person name="Jerlstrom-Hultqvist J."/>
            <person name="Cepicka I."/>
            <person name="Gallot-Lavallee L."/>
            <person name="Salas-Leiva D."/>
            <person name="Curtis B.A."/>
            <person name="Zahonova K."/>
            <person name="Pipaliya S."/>
            <person name="Dacks J."/>
            <person name="Roger A.J."/>
        </authorList>
    </citation>
    <scope>NUCLEOTIDE SEQUENCE</scope>
    <source>
        <strain evidence="8">Busselton2</strain>
    </source>
</reference>
<name>A0AAV7YFA1_9EUKA</name>
<protein>
    <recommendedName>
        <fullName evidence="6">DNA-directed RNA polymerase II subunit RPB3</fullName>
    </recommendedName>
</protein>
<dbReference type="InterPro" id="IPR011262">
    <property type="entry name" value="DNA-dir_RNA_pol_insert"/>
</dbReference>
<dbReference type="Pfam" id="PF01000">
    <property type="entry name" value="RNA_pol_A_bac"/>
    <property type="match status" value="1"/>
</dbReference>
<dbReference type="PANTHER" id="PTHR11800">
    <property type="entry name" value="DNA-DIRECTED RNA POLYMERASE"/>
    <property type="match status" value="1"/>
</dbReference>
<keyword evidence="4" id="KW-0539">Nucleus</keyword>
<organism evidence="8 9">
    <name type="scientific">Anaeramoeba flamelloides</name>
    <dbReference type="NCBI Taxonomy" id="1746091"/>
    <lineage>
        <taxon>Eukaryota</taxon>
        <taxon>Metamonada</taxon>
        <taxon>Anaeramoebidae</taxon>
        <taxon>Anaeramoeba</taxon>
    </lineage>
</organism>
<dbReference type="InterPro" id="IPR050518">
    <property type="entry name" value="Rpo3/RPB3_RNA_Pol_subunit"/>
</dbReference>
<dbReference type="EMBL" id="JANTQA010000057">
    <property type="protein sequence ID" value="KAJ3428536.1"/>
    <property type="molecule type" value="Genomic_DNA"/>
</dbReference>
<dbReference type="GO" id="GO:0006366">
    <property type="term" value="P:transcription by RNA polymerase II"/>
    <property type="evidence" value="ECO:0007669"/>
    <property type="project" value="TreeGrafter"/>
</dbReference>
<dbReference type="GO" id="GO:0046983">
    <property type="term" value="F:protein dimerization activity"/>
    <property type="evidence" value="ECO:0007669"/>
    <property type="project" value="InterPro"/>
</dbReference>
<dbReference type="CDD" id="cd07031">
    <property type="entry name" value="RNAP_II_RPB3"/>
    <property type="match status" value="1"/>
</dbReference>
<evidence type="ECO:0000256" key="4">
    <source>
        <dbReference type="ARBA" id="ARBA00023242"/>
    </source>
</evidence>